<evidence type="ECO:0000259" key="10">
    <source>
        <dbReference type="Pfam" id="PF21082"/>
    </source>
</evidence>
<sequence length="848" mass="96775">MLLIYKSFHKETNSVSIKKTNRVLLFMILAVCLSALSWAEPVIQAPSEDKDSLIQFEQAVEAAKKNLGDLEKELAEEQRLIKEESSQHQIYRTQINSMRNFLLVPEIGIAVIEKGVEQLDISISLIKLKIQRLVEKEAKAKQDLSAVKEKINLMDQRIAEFGSFTDKDIIREPGIKALKSYRTILQKQEKLIVDIDDLRILEMTNSSELLKSFEEIRIILKKEIKDKKGMLLFQRNEIEVKTFLSKNFIKEIVNSVAKAGQLFSRERVSLKLSQLKEHITIGGVMMICGFLVFCFFVFKGLIFLRQKDGYKNIISKRTGYPLLVLENSLFLVLWILLAVILSKTQVYLVFPDCIKFIKTFLTVILITRLASDSIRLIVKEKAHLLFNALYGWRNAFVWGIRLYCFVYLFVYRFLSPDPVILSSIRIFSEAMMVAGVFLFWNAYKKMEGRTNGMGLKLLVGWSRIIALAGLFADISGYGYFASWWYKSWGISIMIICICTLLVYSMKDIDRKFKDKFEPVSRSSYGISYPFYWIFSNGLYFLIIVFALAGLMFSWSVSNVFFVRLWALFYQKYTIGKIELSMAGFAFAFVVILLTYLLTLSWKKIMTAYVLKDSGLSTGATESVITISVYVIWSIGILVSLSVFGLNTTSLAVVFGALSIGLGFGLQNIFNNFISGLILLFERPIQVGDVVEVGGIWGEVKKINVRSTLVQTYTNSSLIIPNSEFISALVTNWSHKDPYIRRDLMVGVAYGSDTNLVKNLLLQAAGSVSEVYNYPHPPKVQFINFGDSSLDFRLRFWSDIDKFIDAESNLRFEIDGLFKEHHVVIPFPQRDLHILSGLPSGNKEIIEDN</sequence>
<evidence type="ECO:0000256" key="1">
    <source>
        <dbReference type="ARBA" id="ARBA00004651"/>
    </source>
</evidence>
<feature type="domain" description="Mechanosensitive ion channel MscS" evidence="9">
    <location>
        <begin position="667"/>
        <end position="734"/>
    </location>
</feature>
<reference evidence="13" key="1">
    <citation type="submission" date="2016-10" db="EMBL/GenBank/DDBJ databases">
        <authorList>
            <person name="Varghese N."/>
            <person name="Submissions S."/>
        </authorList>
    </citation>
    <scope>NUCLEOTIDE SEQUENCE [LARGE SCALE GENOMIC DNA]</scope>
    <source>
        <strain evidence="13">DSM 3384</strain>
    </source>
</reference>
<feature type="transmembrane region" description="Helical" evidence="8">
    <location>
        <begin position="649"/>
        <end position="669"/>
    </location>
</feature>
<keyword evidence="7" id="KW-0175">Coiled coil</keyword>
<dbReference type="PANTHER" id="PTHR30347">
    <property type="entry name" value="POTASSIUM CHANNEL RELATED"/>
    <property type="match status" value="1"/>
</dbReference>
<feature type="transmembrane region" description="Helical" evidence="8">
    <location>
        <begin position="391"/>
        <end position="414"/>
    </location>
</feature>
<evidence type="ECO:0000313" key="12">
    <source>
        <dbReference type="EMBL" id="SDT93370.1"/>
    </source>
</evidence>
<feature type="transmembrane region" description="Helical" evidence="8">
    <location>
        <begin position="455"/>
        <end position="477"/>
    </location>
</feature>
<dbReference type="InterPro" id="IPR049142">
    <property type="entry name" value="MS_channel_1st"/>
</dbReference>
<dbReference type="Proteomes" id="UP000199608">
    <property type="component" value="Unassembled WGS sequence"/>
</dbReference>
<evidence type="ECO:0000259" key="9">
    <source>
        <dbReference type="Pfam" id="PF00924"/>
    </source>
</evidence>
<feature type="transmembrane region" description="Helical" evidence="8">
    <location>
        <begin position="483"/>
        <end position="503"/>
    </location>
</feature>
<dbReference type="Gene3D" id="2.30.30.60">
    <property type="match status" value="1"/>
</dbReference>
<evidence type="ECO:0000256" key="6">
    <source>
        <dbReference type="ARBA" id="ARBA00023136"/>
    </source>
</evidence>
<feature type="transmembrane region" description="Helical" evidence="8">
    <location>
        <begin position="319"/>
        <end position="341"/>
    </location>
</feature>
<dbReference type="SUPFAM" id="SSF82689">
    <property type="entry name" value="Mechanosensitive channel protein MscS (YggB), C-terminal domain"/>
    <property type="match status" value="1"/>
</dbReference>
<comment type="similarity">
    <text evidence="2">Belongs to the MscS (TC 1.A.23) family.</text>
</comment>
<gene>
    <name evidence="12" type="ORF">SAMN04487931_10346</name>
</gene>
<dbReference type="InterPro" id="IPR011066">
    <property type="entry name" value="MscS_channel_C_sf"/>
</dbReference>
<keyword evidence="5 8" id="KW-1133">Transmembrane helix</keyword>
<feature type="transmembrane region" description="Helical" evidence="8">
    <location>
        <begin position="420"/>
        <end position="443"/>
    </location>
</feature>
<feature type="transmembrane region" description="Helical" evidence="8">
    <location>
        <begin position="347"/>
        <end position="370"/>
    </location>
</feature>
<dbReference type="Gene3D" id="3.30.70.100">
    <property type="match status" value="1"/>
</dbReference>
<feature type="transmembrane region" description="Helical" evidence="8">
    <location>
        <begin position="581"/>
        <end position="601"/>
    </location>
</feature>
<dbReference type="PANTHER" id="PTHR30347:SF1">
    <property type="entry name" value="MECHANOSENSITIVE CHANNEL MSCK"/>
    <property type="match status" value="1"/>
</dbReference>
<organism evidence="12 13">
    <name type="scientific">Desulfobacula phenolica</name>
    <dbReference type="NCBI Taxonomy" id="90732"/>
    <lineage>
        <taxon>Bacteria</taxon>
        <taxon>Pseudomonadati</taxon>
        <taxon>Thermodesulfobacteriota</taxon>
        <taxon>Desulfobacteria</taxon>
        <taxon>Desulfobacterales</taxon>
        <taxon>Desulfobacteraceae</taxon>
        <taxon>Desulfobacula</taxon>
    </lineage>
</organism>
<accession>A0A1H2EE47</accession>
<dbReference type="InterPro" id="IPR049278">
    <property type="entry name" value="MS_channel_C"/>
</dbReference>
<evidence type="ECO:0000256" key="3">
    <source>
        <dbReference type="ARBA" id="ARBA00022475"/>
    </source>
</evidence>
<evidence type="ECO:0000313" key="13">
    <source>
        <dbReference type="Proteomes" id="UP000199608"/>
    </source>
</evidence>
<dbReference type="InterPro" id="IPR052702">
    <property type="entry name" value="MscS-like_channel"/>
</dbReference>
<dbReference type="InterPro" id="IPR011014">
    <property type="entry name" value="MscS_channel_TM-2"/>
</dbReference>
<name>A0A1H2EE47_9BACT</name>
<keyword evidence="4 8" id="KW-0812">Transmembrane</keyword>
<dbReference type="GO" id="GO:0005886">
    <property type="term" value="C:plasma membrane"/>
    <property type="evidence" value="ECO:0007669"/>
    <property type="project" value="UniProtKB-SubCell"/>
</dbReference>
<dbReference type="GO" id="GO:0008381">
    <property type="term" value="F:mechanosensitive monoatomic ion channel activity"/>
    <property type="evidence" value="ECO:0007669"/>
    <property type="project" value="UniProtKB-ARBA"/>
</dbReference>
<dbReference type="Gene3D" id="1.10.287.1260">
    <property type="match status" value="1"/>
</dbReference>
<dbReference type="Pfam" id="PF21088">
    <property type="entry name" value="MS_channel_1st"/>
    <property type="match status" value="1"/>
</dbReference>
<dbReference type="InterPro" id="IPR010920">
    <property type="entry name" value="LSM_dom_sf"/>
</dbReference>
<dbReference type="InterPro" id="IPR006685">
    <property type="entry name" value="MscS_channel_2nd"/>
</dbReference>
<dbReference type="Pfam" id="PF00924">
    <property type="entry name" value="MS_channel_2nd"/>
    <property type="match status" value="1"/>
</dbReference>
<comment type="subcellular location">
    <subcellularLocation>
        <location evidence="1">Cell membrane</location>
        <topology evidence="1">Multi-pass membrane protein</topology>
    </subcellularLocation>
</comment>
<dbReference type="AlphaFoldDB" id="A0A1H2EE47"/>
<proteinExistence type="inferred from homology"/>
<dbReference type="SUPFAM" id="SSF82861">
    <property type="entry name" value="Mechanosensitive channel protein MscS (YggB), transmembrane region"/>
    <property type="match status" value="1"/>
</dbReference>
<evidence type="ECO:0000256" key="8">
    <source>
        <dbReference type="SAM" id="Phobius"/>
    </source>
</evidence>
<dbReference type="SUPFAM" id="SSF50182">
    <property type="entry name" value="Sm-like ribonucleoproteins"/>
    <property type="match status" value="1"/>
</dbReference>
<dbReference type="InterPro" id="IPR023408">
    <property type="entry name" value="MscS_beta-dom_sf"/>
</dbReference>
<feature type="transmembrane region" description="Helical" evidence="8">
    <location>
        <begin position="279"/>
        <end position="298"/>
    </location>
</feature>
<feature type="coiled-coil region" evidence="7">
    <location>
        <begin position="53"/>
        <end position="87"/>
    </location>
</feature>
<evidence type="ECO:0000256" key="5">
    <source>
        <dbReference type="ARBA" id="ARBA00022989"/>
    </source>
</evidence>
<protein>
    <submittedName>
        <fullName evidence="12">Mechanosensitive ion channel</fullName>
    </submittedName>
</protein>
<evidence type="ECO:0000256" key="7">
    <source>
        <dbReference type="SAM" id="Coils"/>
    </source>
</evidence>
<feature type="transmembrane region" description="Helical" evidence="8">
    <location>
        <begin position="538"/>
        <end position="561"/>
    </location>
</feature>
<keyword evidence="3" id="KW-1003">Cell membrane</keyword>
<evidence type="ECO:0000256" key="4">
    <source>
        <dbReference type="ARBA" id="ARBA00022692"/>
    </source>
</evidence>
<keyword evidence="6 8" id="KW-0472">Membrane</keyword>
<keyword evidence="13" id="KW-1185">Reference proteome</keyword>
<feature type="domain" description="Mechanosensitive ion channel transmembrane helices 2/3" evidence="11">
    <location>
        <begin position="625"/>
        <end position="666"/>
    </location>
</feature>
<evidence type="ECO:0000256" key="2">
    <source>
        <dbReference type="ARBA" id="ARBA00008017"/>
    </source>
</evidence>
<feature type="domain" description="Mechanosensitive ion channel MscS C-terminal" evidence="10">
    <location>
        <begin position="745"/>
        <end position="823"/>
    </location>
</feature>
<feature type="transmembrane region" description="Helical" evidence="8">
    <location>
        <begin position="622"/>
        <end position="643"/>
    </location>
</feature>
<dbReference type="EMBL" id="FNLL01000003">
    <property type="protein sequence ID" value="SDT93370.1"/>
    <property type="molecule type" value="Genomic_DNA"/>
</dbReference>
<dbReference type="Pfam" id="PF21082">
    <property type="entry name" value="MS_channel_3rd"/>
    <property type="match status" value="1"/>
</dbReference>
<evidence type="ECO:0000259" key="11">
    <source>
        <dbReference type="Pfam" id="PF21088"/>
    </source>
</evidence>